<accession>A0A1G2LTF1</accession>
<protein>
    <submittedName>
        <fullName evidence="1">Uncharacterized protein</fullName>
    </submittedName>
</protein>
<dbReference type="AlphaFoldDB" id="A0A1G2LTF1"/>
<dbReference type="EMBL" id="MHRA01000039">
    <property type="protein sequence ID" value="OHA14925.1"/>
    <property type="molecule type" value="Genomic_DNA"/>
</dbReference>
<sequence>MNFESNLNFIISKHHYFFKDEIIFPKISVNSLASCQNFRSSPCLSEKHLSYLVLDNSVI</sequence>
<organism evidence="1 2">
    <name type="scientific">Candidatus Tagabacteria bacterium RIFCSPLOWO2_01_FULL_42_9</name>
    <dbReference type="NCBI Taxonomy" id="1802296"/>
    <lineage>
        <taxon>Bacteria</taxon>
        <taxon>Candidatus Tagaibacteriota</taxon>
    </lineage>
</organism>
<evidence type="ECO:0000313" key="1">
    <source>
        <dbReference type="EMBL" id="OHA14925.1"/>
    </source>
</evidence>
<proteinExistence type="predicted"/>
<name>A0A1G2LTF1_9BACT</name>
<comment type="caution">
    <text evidence="1">The sequence shown here is derived from an EMBL/GenBank/DDBJ whole genome shotgun (WGS) entry which is preliminary data.</text>
</comment>
<reference evidence="1 2" key="1">
    <citation type="journal article" date="2016" name="Nat. Commun.">
        <title>Thousands of microbial genomes shed light on interconnected biogeochemical processes in an aquifer system.</title>
        <authorList>
            <person name="Anantharaman K."/>
            <person name="Brown C.T."/>
            <person name="Hug L.A."/>
            <person name="Sharon I."/>
            <person name="Castelle C.J."/>
            <person name="Probst A.J."/>
            <person name="Thomas B.C."/>
            <person name="Singh A."/>
            <person name="Wilkins M.J."/>
            <person name="Karaoz U."/>
            <person name="Brodie E.L."/>
            <person name="Williams K.H."/>
            <person name="Hubbard S.S."/>
            <person name="Banfield J.F."/>
        </authorList>
    </citation>
    <scope>NUCLEOTIDE SEQUENCE [LARGE SCALE GENOMIC DNA]</scope>
</reference>
<gene>
    <name evidence="1" type="ORF">A3A10_02970</name>
</gene>
<dbReference type="Proteomes" id="UP000178116">
    <property type="component" value="Unassembled WGS sequence"/>
</dbReference>
<evidence type="ECO:0000313" key="2">
    <source>
        <dbReference type="Proteomes" id="UP000178116"/>
    </source>
</evidence>